<dbReference type="SUPFAM" id="SSF53649">
    <property type="entry name" value="Alkaline phosphatase-like"/>
    <property type="match status" value="1"/>
</dbReference>
<dbReference type="InterPro" id="IPR017850">
    <property type="entry name" value="Alkaline_phosphatase_core_sf"/>
</dbReference>
<proteinExistence type="predicted"/>
<gene>
    <name evidence="1" type="ORF">LCGC14_2735700</name>
</gene>
<comment type="caution">
    <text evidence="1">The sequence shown here is derived from an EMBL/GenBank/DDBJ whole genome shotgun (WGS) entry which is preliminary data.</text>
</comment>
<dbReference type="AlphaFoldDB" id="A0A0F8Z601"/>
<dbReference type="Gene3D" id="3.30.1120.10">
    <property type="match status" value="1"/>
</dbReference>
<organism evidence="1">
    <name type="scientific">marine sediment metagenome</name>
    <dbReference type="NCBI Taxonomy" id="412755"/>
    <lineage>
        <taxon>unclassified sequences</taxon>
        <taxon>metagenomes</taxon>
        <taxon>ecological metagenomes</taxon>
    </lineage>
</organism>
<name>A0A0F8Z601_9ZZZZ</name>
<evidence type="ECO:0008006" key="2">
    <source>
        <dbReference type="Google" id="ProtNLM"/>
    </source>
</evidence>
<dbReference type="EMBL" id="LAZR01049634">
    <property type="protein sequence ID" value="KKK89183.1"/>
    <property type="molecule type" value="Genomic_DNA"/>
</dbReference>
<sequence>RYSYVAERSGRPARRLFDLAKDPYQMKAIPRESIDKDLLASLEGQLRQWLAKTKDPFQLA</sequence>
<reference evidence="1" key="1">
    <citation type="journal article" date="2015" name="Nature">
        <title>Complex archaea that bridge the gap between prokaryotes and eukaryotes.</title>
        <authorList>
            <person name="Spang A."/>
            <person name="Saw J.H."/>
            <person name="Jorgensen S.L."/>
            <person name="Zaremba-Niedzwiedzka K."/>
            <person name="Martijn J."/>
            <person name="Lind A.E."/>
            <person name="van Eijk R."/>
            <person name="Schleper C."/>
            <person name="Guy L."/>
            <person name="Ettema T.J."/>
        </authorList>
    </citation>
    <scope>NUCLEOTIDE SEQUENCE</scope>
</reference>
<evidence type="ECO:0000313" key="1">
    <source>
        <dbReference type="EMBL" id="KKK89183.1"/>
    </source>
</evidence>
<protein>
    <recommendedName>
        <fullName evidence="2">N-sulphoglucosamine sulphohydrolase C-terminal domain-containing protein</fullName>
    </recommendedName>
</protein>
<accession>A0A0F8Z601</accession>
<feature type="non-terminal residue" evidence="1">
    <location>
        <position position="1"/>
    </location>
</feature>